<dbReference type="FunFam" id="3.40.50.720:FF:000173">
    <property type="entry name" value="3-oxoacyl-[acyl-carrier protein] reductase"/>
    <property type="match status" value="1"/>
</dbReference>
<gene>
    <name evidence="4" type="primary">fabG</name>
    <name evidence="4" type="ORF">WOSG25_130310</name>
</gene>
<accession>A0A069CW34</accession>
<dbReference type="InterPro" id="IPR002347">
    <property type="entry name" value="SDR_fam"/>
</dbReference>
<dbReference type="OrthoDB" id="9804774at2"/>
<dbReference type="STRING" id="1329250.WOSG25_130310"/>
<organism evidence="4 5">
    <name type="scientific">Weissella oryzae (strain DSM 25784 / JCM 18191 / LMG 30913 / SG25)</name>
    <dbReference type="NCBI Taxonomy" id="1329250"/>
    <lineage>
        <taxon>Bacteria</taxon>
        <taxon>Bacillati</taxon>
        <taxon>Bacillota</taxon>
        <taxon>Bacilli</taxon>
        <taxon>Lactobacillales</taxon>
        <taxon>Lactobacillaceae</taxon>
        <taxon>Weissella</taxon>
    </lineage>
</organism>
<keyword evidence="2" id="KW-0560">Oxidoreductase</keyword>
<evidence type="ECO:0000313" key="5">
    <source>
        <dbReference type="Proteomes" id="UP000030643"/>
    </source>
</evidence>
<feature type="domain" description="Ketoreductase" evidence="3">
    <location>
        <begin position="6"/>
        <end position="181"/>
    </location>
</feature>
<keyword evidence="5" id="KW-1185">Reference proteome</keyword>
<dbReference type="eggNOG" id="COG1028">
    <property type="taxonomic scope" value="Bacteria"/>
</dbReference>
<dbReference type="PANTHER" id="PTHR42879">
    <property type="entry name" value="3-OXOACYL-(ACYL-CARRIER-PROTEIN) REDUCTASE"/>
    <property type="match status" value="1"/>
</dbReference>
<dbReference type="AlphaFoldDB" id="A0A069CW34"/>
<dbReference type="GO" id="GO:0016491">
    <property type="term" value="F:oxidoreductase activity"/>
    <property type="evidence" value="ECO:0007669"/>
    <property type="project" value="UniProtKB-KW"/>
</dbReference>
<dbReference type="Proteomes" id="UP000030643">
    <property type="component" value="Unassembled WGS sequence"/>
</dbReference>
<dbReference type="Gene3D" id="3.40.50.720">
    <property type="entry name" value="NAD(P)-binding Rossmann-like Domain"/>
    <property type="match status" value="1"/>
</dbReference>
<evidence type="ECO:0000259" key="3">
    <source>
        <dbReference type="SMART" id="SM00822"/>
    </source>
</evidence>
<dbReference type="InterPro" id="IPR036291">
    <property type="entry name" value="NAD(P)-bd_dom_sf"/>
</dbReference>
<evidence type="ECO:0000256" key="1">
    <source>
        <dbReference type="ARBA" id="ARBA00006484"/>
    </source>
</evidence>
<evidence type="ECO:0000256" key="2">
    <source>
        <dbReference type="ARBA" id="ARBA00023002"/>
    </source>
</evidence>
<dbReference type="NCBIfam" id="NF009466">
    <property type="entry name" value="PRK12826.1-2"/>
    <property type="match status" value="1"/>
</dbReference>
<dbReference type="RefSeq" id="WP_027699627.1">
    <property type="nucleotide sequence ID" value="NZ_DF820496.1"/>
</dbReference>
<dbReference type="PANTHER" id="PTHR42879:SF2">
    <property type="entry name" value="3-OXOACYL-[ACYL-CARRIER-PROTEIN] REDUCTASE FABG"/>
    <property type="match status" value="1"/>
</dbReference>
<reference evidence="5" key="1">
    <citation type="journal article" date="2014" name="Genome Announc.">
        <title>Draft genome sequence of Weissella oryzae SG25T, isolated from fermented rice grains.</title>
        <authorList>
            <person name="Tanizawa Y."/>
            <person name="Fujisawa T."/>
            <person name="Mochizuki T."/>
            <person name="Kaminuma E."/>
            <person name="Suzuki Y."/>
            <person name="Nakamura Y."/>
            <person name="Tohno M."/>
        </authorList>
    </citation>
    <scope>NUCLEOTIDE SEQUENCE [LARGE SCALE GENOMIC DNA]</scope>
    <source>
        <strain evidence="5">DSM 25784 / JCM 18191 / LMG 30913 / SG25</strain>
    </source>
</reference>
<dbReference type="InterPro" id="IPR057326">
    <property type="entry name" value="KR_dom"/>
</dbReference>
<dbReference type="PROSITE" id="PS00061">
    <property type="entry name" value="ADH_SHORT"/>
    <property type="match status" value="1"/>
</dbReference>
<dbReference type="PRINTS" id="PR00081">
    <property type="entry name" value="GDHRDH"/>
</dbReference>
<dbReference type="InterPro" id="IPR050259">
    <property type="entry name" value="SDR"/>
</dbReference>
<dbReference type="SMART" id="SM00822">
    <property type="entry name" value="PKS_KR"/>
    <property type="match status" value="1"/>
</dbReference>
<dbReference type="InterPro" id="IPR020904">
    <property type="entry name" value="Sc_DH/Rdtase_CS"/>
</dbReference>
<name>A0A069CW34_WEIOS</name>
<dbReference type="EMBL" id="DF820496">
    <property type="protein sequence ID" value="GAK31679.1"/>
    <property type="molecule type" value="Genomic_DNA"/>
</dbReference>
<comment type="similarity">
    <text evidence="1">Belongs to the short-chain dehydrogenases/reductases (SDR) family.</text>
</comment>
<protein>
    <submittedName>
        <fullName evidence="4">3-oxoacyl-[acyl-carrier-protein] reductase</fullName>
    </submittedName>
</protein>
<dbReference type="Pfam" id="PF13561">
    <property type="entry name" value="adh_short_C2"/>
    <property type="match status" value="1"/>
</dbReference>
<dbReference type="SUPFAM" id="SSF51735">
    <property type="entry name" value="NAD(P)-binding Rossmann-fold domains"/>
    <property type="match status" value="1"/>
</dbReference>
<dbReference type="GO" id="GO:0032787">
    <property type="term" value="P:monocarboxylic acid metabolic process"/>
    <property type="evidence" value="ECO:0007669"/>
    <property type="project" value="UniProtKB-ARBA"/>
</dbReference>
<proteinExistence type="inferred from homology"/>
<sequence>MNLKDKVVLVTGSTRGIGLAIAKLFSQLGARVVLHGRSAVSPEVLADFPADTLTLQADLADADSVSSAINDLYEQVESVDVLVNNAGIVDDKLAMGMSAAEFANVVNVNLNGTFNVTQPVFKKMLRARSGVIINMASVVGEMGNVGQVNYAASKAGVIGMTKTLAREGAKRGVRVNAIAPGMIMSDMTSGLSERVQAAMIEAIPLHRIGDPSEIAQTAMFLAQNEYITGQVITVDGGLYI</sequence>
<dbReference type="PRINTS" id="PR00080">
    <property type="entry name" value="SDRFAMILY"/>
</dbReference>
<evidence type="ECO:0000313" key="4">
    <source>
        <dbReference type="EMBL" id="GAK31679.1"/>
    </source>
</evidence>